<evidence type="ECO:0000256" key="1">
    <source>
        <dbReference type="SAM" id="Phobius"/>
    </source>
</evidence>
<comment type="caution">
    <text evidence="2">The sequence shown here is derived from an EMBL/GenBank/DDBJ whole genome shotgun (WGS) entry which is preliminary data.</text>
</comment>
<organism evidence="2 3">
    <name type="scientific">Paenibacillus amylolyticus</name>
    <dbReference type="NCBI Taxonomy" id="1451"/>
    <lineage>
        <taxon>Bacteria</taxon>
        <taxon>Bacillati</taxon>
        <taxon>Bacillota</taxon>
        <taxon>Bacilli</taxon>
        <taxon>Bacillales</taxon>
        <taxon>Paenibacillaceae</taxon>
        <taxon>Paenibacillus</taxon>
    </lineage>
</organism>
<feature type="transmembrane region" description="Helical" evidence="1">
    <location>
        <begin position="57"/>
        <end position="75"/>
    </location>
</feature>
<protein>
    <submittedName>
        <fullName evidence="2">Membrane protein</fullName>
    </submittedName>
</protein>
<keyword evidence="1" id="KW-0812">Transmembrane</keyword>
<keyword evidence="1" id="KW-1133">Transmembrane helix</keyword>
<dbReference type="EMBL" id="JAVDTR010000020">
    <property type="protein sequence ID" value="MDR6726848.1"/>
    <property type="molecule type" value="Genomic_DNA"/>
</dbReference>
<accession>A0AAP5H5R4</accession>
<evidence type="ECO:0000313" key="2">
    <source>
        <dbReference type="EMBL" id="MDR6726848.1"/>
    </source>
</evidence>
<feature type="transmembrane region" description="Helical" evidence="1">
    <location>
        <begin position="81"/>
        <end position="97"/>
    </location>
</feature>
<dbReference type="AlphaFoldDB" id="A0AAP5H5R4"/>
<proteinExistence type="predicted"/>
<feature type="transmembrane region" description="Helical" evidence="1">
    <location>
        <begin position="6"/>
        <end position="22"/>
    </location>
</feature>
<sequence>MAGSILGIICGVCYFILGFMMFKKPPRAINGIYGYRTPRAMSDPELWKEAQYYASNLMMQFGFIILVFGILGFWFTEVQALVLSLGSLAFYTIRLFVKVEGRLKELQSKPKKKQQDA</sequence>
<keyword evidence="1" id="KW-0472">Membrane</keyword>
<gene>
    <name evidence="2" type="ORF">J2W91_005372</name>
</gene>
<dbReference type="InterPro" id="IPR025962">
    <property type="entry name" value="SdpI/YhfL"/>
</dbReference>
<name>A0AAP5H5R4_PAEAM</name>
<reference evidence="2" key="1">
    <citation type="submission" date="2023-07" db="EMBL/GenBank/DDBJ databases">
        <title>Sorghum-associated microbial communities from plants grown in Nebraska, USA.</title>
        <authorList>
            <person name="Schachtman D."/>
        </authorList>
    </citation>
    <scope>NUCLEOTIDE SEQUENCE</scope>
    <source>
        <strain evidence="2">BE80</strain>
    </source>
</reference>
<dbReference type="Pfam" id="PF13630">
    <property type="entry name" value="SdpI"/>
    <property type="match status" value="1"/>
</dbReference>
<evidence type="ECO:0000313" key="3">
    <source>
        <dbReference type="Proteomes" id="UP001254832"/>
    </source>
</evidence>
<dbReference type="Proteomes" id="UP001254832">
    <property type="component" value="Unassembled WGS sequence"/>
</dbReference>